<accession>A0A2T5PHJ6</accession>
<name>A0A2T5PHJ6_ECTOL</name>
<gene>
    <name evidence="2" type="ORF">DBO86_20725</name>
</gene>
<dbReference type="EMBL" id="QASO01000121">
    <property type="protein sequence ID" value="PTU77208.1"/>
    <property type="molecule type" value="Genomic_DNA"/>
</dbReference>
<dbReference type="AlphaFoldDB" id="A0A2T5PHJ6"/>
<evidence type="ECO:0000313" key="3">
    <source>
        <dbReference type="Proteomes" id="UP000244052"/>
    </source>
</evidence>
<sequence>MTQRNFMAALDMIDEVQEAPTETAFVPVVEPTTEGEKDAEAEIAAFVNRPNPTGRVEASSSTRISNDAVVGTGKTPFSEAAGFSSTGL</sequence>
<comment type="caution">
    <text evidence="2">The sequence shown here is derived from an EMBL/GenBank/DDBJ whole genome shotgun (WGS) entry which is preliminary data.</text>
</comment>
<keyword evidence="3" id="KW-1185">Reference proteome</keyword>
<proteinExistence type="predicted"/>
<protein>
    <submittedName>
        <fullName evidence="2">Uncharacterized protein</fullName>
    </submittedName>
</protein>
<reference evidence="2 3" key="1">
    <citation type="submission" date="2018-04" db="EMBL/GenBank/DDBJ databases">
        <title>Pseudomonas sp. nov., isolated from mangrove soil.</title>
        <authorList>
            <person name="Chen C."/>
        </authorList>
    </citation>
    <scope>NUCLEOTIDE SEQUENCE [LARGE SCALE GENOMIC DNA]</scope>
    <source>
        <strain evidence="2 3">JCM 14246</strain>
    </source>
</reference>
<feature type="region of interest" description="Disordered" evidence="1">
    <location>
        <begin position="50"/>
        <end position="88"/>
    </location>
</feature>
<organism evidence="2 3">
    <name type="scientific">Ectopseudomonas oleovorans</name>
    <name type="common">Pseudomonas oleovorans</name>
    <dbReference type="NCBI Taxonomy" id="301"/>
    <lineage>
        <taxon>Bacteria</taxon>
        <taxon>Pseudomonadati</taxon>
        <taxon>Pseudomonadota</taxon>
        <taxon>Gammaproteobacteria</taxon>
        <taxon>Pseudomonadales</taxon>
        <taxon>Pseudomonadaceae</taxon>
        <taxon>Ectopseudomonas</taxon>
    </lineage>
</organism>
<evidence type="ECO:0000313" key="2">
    <source>
        <dbReference type="EMBL" id="PTU77208.1"/>
    </source>
</evidence>
<dbReference type="Proteomes" id="UP000244052">
    <property type="component" value="Unassembled WGS sequence"/>
</dbReference>
<dbReference type="RefSeq" id="WP_011785200.1">
    <property type="nucleotide sequence ID" value="NZ_QASO01000121.1"/>
</dbReference>
<evidence type="ECO:0000256" key="1">
    <source>
        <dbReference type="SAM" id="MobiDB-lite"/>
    </source>
</evidence>